<dbReference type="InterPro" id="IPR036689">
    <property type="entry name" value="ESAT-6-like_sf"/>
</dbReference>
<dbReference type="RefSeq" id="WP_024571027.1">
    <property type="nucleotide sequence ID" value="NZ_FVGW01000001.1"/>
</dbReference>
<sequence>MSGGVLGVSPEELQRVSRLVTATAGGLATELDALDAEVSRFVGSGWSGGSASAFTTRWFQWYEGAKLVHQGLAQMGSLLASTGDAFVGQDAATAANVNAADGM</sequence>
<accession>A0A1U0QPV6</accession>
<dbReference type="Gene3D" id="1.10.287.1060">
    <property type="entry name" value="ESAT-6-like"/>
    <property type="match status" value="1"/>
</dbReference>
<reference evidence="2 3" key="1">
    <citation type="submission" date="2016-11" db="EMBL/GenBank/DDBJ databases">
        <authorList>
            <consortium name="Pathogen Informatics"/>
        </authorList>
    </citation>
    <scope>NUCLEOTIDE SEQUENCE [LARGE SCALE GENOMIC DNA]</scope>
    <source>
        <strain evidence="2 3">911</strain>
    </source>
</reference>
<dbReference type="Pfam" id="PF06013">
    <property type="entry name" value="WXG100"/>
    <property type="match status" value="1"/>
</dbReference>
<dbReference type="SUPFAM" id="SSF140453">
    <property type="entry name" value="EsxAB dimer-like"/>
    <property type="match status" value="1"/>
</dbReference>
<name>A0A1U0QPV6_9MYCO</name>
<gene>
    <name evidence="2" type="ORF">SAMEA2259716_00911</name>
</gene>
<evidence type="ECO:0000313" key="2">
    <source>
        <dbReference type="EMBL" id="SKL52664.1"/>
    </source>
</evidence>
<comment type="similarity">
    <text evidence="1">Belongs to the WXG100 family.</text>
</comment>
<dbReference type="InterPro" id="IPR010310">
    <property type="entry name" value="T7SS_ESAT-6-like"/>
</dbReference>
<proteinExistence type="inferred from homology"/>
<organism evidence="2 3">
    <name type="scientific">Mycobacteroides abscessus subsp. massiliense</name>
    <dbReference type="NCBI Taxonomy" id="1962118"/>
    <lineage>
        <taxon>Bacteria</taxon>
        <taxon>Bacillati</taxon>
        <taxon>Actinomycetota</taxon>
        <taxon>Actinomycetes</taxon>
        <taxon>Mycobacteriales</taxon>
        <taxon>Mycobacteriaceae</taxon>
        <taxon>Mycobacteroides</taxon>
        <taxon>Mycobacteroides abscessus</taxon>
    </lineage>
</organism>
<evidence type="ECO:0000256" key="1">
    <source>
        <dbReference type="RuleBase" id="RU362001"/>
    </source>
</evidence>
<dbReference type="NCBIfam" id="TIGR03930">
    <property type="entry name" value="WXG100_ESAT6"/>
    <property type="match status" value="1"/>
</dbReference>
<dbReference type="AlphaFoldDB" id="A0A1U0QPV6"/>
<dbReference type="EMBL" id="FVGW01000001">
    <property type="protein sequence ID" value="SKL52664.1"/>
    <property type="molecule type" value="Genomic_DNA"/>
</dbReference>
<dbReference type="Proteomes" id="UP000190074">
    <property type="component" value="Unassembled WGS sequence"/>
</dbReference>
<evidence type="ECO:0000313" key="3">
    <source>
        <dbReference type="Proteomes" id="UP000190074"/>
    </source>
</evidence>
<protein>
    <recommendedName>
        <fullName evidence="1">ESAT-6-like protein</fullName>
    </recommendedName>
</protein>